<reference evidence="1" key="1">
    <citation type="journal article" date="2018" name="DNA Res.">
        <title>Multiple hybrid de novo genome assembly of finger millet, an orphan allotetraploid crop.</title>
        <authorList>
            <person name="Hatakeyama M."/>
            <person name="Aluri S."/>
            <person name="Balachadran M.T."/>
            <person name="Sivarajan S.R."/>
            <person name="Patrignani A."/>
            <person name="Gruter S."/>
            <person name="Poveda L."/>
            <person name="Shimizu-Inatsugi R."/>
            <person name="Baeten J."/>
            <person name="Francoijs K.J."/>
            <person name="Nataraja K.N."/>
            <person name="Reddy Y.A.N."/>
            <person name="Phadnis S."/>
            <person name="Ravikumar R.L."/>
            <person name="Schlapbach R."/>
            <person name="Sreeman S.M."/>
            <person name="Shimizu K.K."/>
        </authorList>
    </citation>
    <scope>NUCLEOTIDE SEQUENCE</scope>
</reference>
<reference evidence="1" key="2">
    <citation type="submission" date="2021-12" db="EMBL/GenBank/DDBJ databases">
        <title>Resequencing data analysis of finger millet.</title>
        <authorList>
            <person name="Hatakeyama M."/>
            <person name="Aluri S."/>
            <person name="Balachadran M.T."/>
            <person name="Sivarajan S.R."/>
            <person name="Poveda L."/>
            <person name="Shimizu-Inatsugi R."/>
            <person name="Schlapbach R."/>
            <person name="Sreeman S.M."/>
            <person name="Shimizu K.K."/>
        </authorList>
    </citation>
    <scope>NUCLEOTIDE SEQUENCE</scope>
</reference>
<sequence>MCSFDNIDEPCNRADKSKWLSPIYMDTKTKYASPSHVNFHLDQRKVRFTFVVRHIYVLFYSMNTWLD</sequence>
<comment type="caution">
    <text evidence="1">The sequence shown here is derived from an EMBL/GenBank/DDBJ whole genome shotgun (WGS) entry which is preliminary data.</text>
</comment>
<accession>A0AAV5ECJ5</accession>
<name>A0AAV5ECJ5_ELECO</name>
<dbReference type="Proteomes" id="UP001054889">
    <property type="component" value="Unassembled WGS sequence"/>
</dbReference>
<organism evidence="1 2">
    <name type="scientific">Eleusine coracana subsp. coracana</name>
    <dbReference type="NCBI Taxonomy" id="191504"/>
    <lineage>
        <taxon>Eukaryota</taxon>
        <taxon>Viridiplantae</taxon>
        <taxon>Streptophyta</taxon>
        <taxon>Embryophyta</taxon>
        <taxon>Tracheophyta</taxon>
        <taxon>Spermatophyta</taxon>
        <taxon>Magnoliopsida</taxon>
        <taxon>Liliopsida</taxon>
        <taxon>Poales</taxon>
        <taxon>Poaceae</taxon>
        <taxon>PACMAD clade</taxon>
        <taxon>Chloridoideae</taxon>
        <taxon>Cynodonteae</taxon>
        <taxon>Eleusininae</taxon>
        <taxon>Eleusine</taxon>
    </lineage>
</organism>
<gene>
    <name evidence="1" type="primary">gb07616</name>
    <name evidence="1" type="ORF">PR202_gb07616</name>
</gene>
<dbReference type="AlphaFoldDB" id="A0AAV5ECJ5"/>
<proteinExistence type="predicted"/>
<evidence type="ECO:0000313" key="1">
    <source>
        <dbReference type="EMBL" id="GJN20261.1"/>
    </source>
</evidence>
<keyword evidence="2" id="KW-1185">Reference proteome</keyword>
<dbReference type="EMBL" id="BQKI01000074">
    <property type="protein sequence ID" value="GJN20261.1"/>
    <property type="molecule type" value="Genomic_DNA"/>
</dbReference>
<protein>
    <submittedName>
        <fullName evidence="1">Uncharacterized protein</fullName>
    </submittedName>
</protein>
<evidence type="ECO:0000313" key="2">
    <source>
        <dbReference type="Proteomes" id="UP001054889"/>
    </source>
</evidence>